<evidence type="ECO:0000256" key="7">
    <source>
        <dbReference type="SAM" id="MobiDB-lite"/>
    </source>
</evidence>
<dbReference type="InterPro" id="IPR017930">
    <property type="entry name" value="Myb_dom"/>
</dbReference>
<dbReference type="PANTHER" id="PTHR45614:SF273">
    <property type="entry name" value="MYB DOMAIN PROTEIN 100-RELATED"/>
    <property type="match status" value="1"/>
</dbReference>
<feature type="region of interest" description="Disordered" evidence="7">
    <location>
        <begin position="354"/>
        <end position="378"/>
    </location>
</feature>
<evidence type="ECO:0000259" key="8">
    <source>
        <dbReference type="PROSITE" id="PS50090"/>
    </source>
</evidence>
<keyword evidence="2" id="KW-0677">Repeat</keyword>
<evidence type="ECO:0000256" key="5">
    <source>
        <dbReference type="ARBA" id="ARBA00023163"/>
    </source>
</evidence>
<evidence type="ECO:0000256" key="2">
    <source>
        <dbReference type="ARBA" id="ARBA00022737"/>
    </source>
</evidence>
<dbReference type="Proteomes" id="UP000828251">
    <property type="component" value="Unassembled WGS sequence"/>
</dbReference>
<dbReference type="PROSITE" id="PS50090">
    <property type="entry name" value="MYB_LIKE"/>
    <property type="match status" value="2"/>
</dbReference>
<dbReference type="GO" id="GO:0000978">
    <property type="term" value="F:RNA polymerase II cis-regulatory region sequence-specific DNA binding"/>
    <property type="evidence" value="ECO:0007669"/>
    <property type="project" value="TreeGrafter"/>
</dbReference>
<feature type="domain" description="Myb-like" evidence="8">
    <location>
        <begin position="304"/>
        <end position="354"/>
    </location>
</feature>
<dbReference type="GO" id="GO:0000981">
    <property type="term" value="F:DNA-binding transcription factor activity, RNA polymerase II-specific"/>
    <property type="evidence" value="ECO:0007669"/>
    <property type="project" value="TreeGrafter"/>
</dbReference>
<dbReference type="GO" id="GO:0005634">
    <property type="term" value="C:nucleus"/>
    <property type="evidence" value="ECO:0007669"/>
    <property type="project" value="UniProtKB-SubCell"/>
</dbReference>
<feature type="compositionally biased region" description="Polar residues" evidence="7">
    <location>
        <begin position="367"/>
        <end position="378"/>
    </location>
</feature>
<reference evidence="10 11" key="1">
    <citation type="journal article" date="2021" name="Plant Biotechnol. J.">
        <title>Multi-omics assisted identification of the key and species-specific regulatory components of drought-tolerant mechanisms in Gossypium stocksii.</title>
        <authorList>
            <person name="Yu D."/>
            <person name="Ke L."/>
            <person name="Zhang D."/>
            <person name="Wu Y."/>
            <person name="Sun Y."/>
            <person name="Mei J."/>
            <person name="Sun J."/>
            <person name="Sun Y."/>
        </authorList>
    </citation>
    <scope>NUCLEOTIDE SEQUENCE [LARGE SCALE GENOMIC DNA]</scope>
    <source>
        <strain evidence="11">cv. E1</strain>
        <tissue evidence="10">Leaf</tissue>
    </source>
</reference>
<dbReference type="FunFam" id="1.10.10.60:FF:000381">
    <property type="entry name" value="Transcription factor MYB119"/>
    <property type="match status" value="1"/>
</dbReference>
<dbReference type="OrthoDB" id="2143914at2759"/>
<sequence length="507" mass="57228">MEYDTSFKEDFPFLSSLFSENNSNSSFKPDFNGCFPLPDGSSPSSSSSPPSSSSKALVHNFILNQDQDTTPTGNNNNGSLLNNHPHHFHQFPIDGSLKNPFFEDSTTCTDPFIDPYTNDLNAYIPSLSFTVPDHGTSLNNGLTFQAFSTEPPCWDFSQNKTSPPPGTGDHHRRYQQQQQEPMDFQDQPQTPPPPPPVATKVAEDASCITDQNWRNNNNQDRDDDDDDDDDDEKNNNNRRFLKAKRVNQATKKTSIIKGQWTPQEDRVLMQLVTRHGTKKWSQIAKMLNGRVGKQCRERWHNHLRPDIKKDSWSEEEDMILIAAHKEIGNKWAEIAKRLPGRTENTIKNHWNATKRRQFTRRSKAKDGNSNPPKGSLLQNYIKSVSSPTELTPAAAASSSSQHDNEFEMTDANPHMVQLETSGLNSTGWSIGALNDHVQRQRQQQQEVNYCFDANVYNDIHRNQSFGSMLEGDGNGNGSGMGNFELPLEMDSLKKELDLLEMISQGNL</sequence>
<dbReference type="SUPFAM" id="SSF46689">
    <property type="entry name" value="Homeodomain-like"/>
    <property type="match status" value="1"/>
</dbReference>
<keyword evidence="6" id="KW-0539">Nucleus</keyword>
<feature type="domain" description="HTH myb-type" evidence="9">
    <location>
        <begin position="252"/>
        <end position="307"/>
    </location>
</feature>
<dbReference type="EMBL" id="JAIQCV010000001">
    <property type="protein sequence ID" value="KAH1128766.1"/>
    <property type="molecule type" value="Genomic_DNA"/>
</dbReference>
<dbReference type="PANTHER" id="PTHR45614">
    <property type="entry name" value="MYB PROTEIN-RELATED"/>
    <property type="match status" value="1"/>
</dbReference>
<dbReference type="SMART" id="SM00717">
    <property type="entry name" value="SANT"/>
    <property type="match status" value="2"/>
</dbReference>
<accession>A0A9D3WHT6</accession>
<name>A0A9D3WHT6_9ROSI</name>
<dbReference type="CDD" id="cd00167">
    <property type="entry name" value="SANT"/>
    <property type="match status" value="2"/>
</dbReference>
<protein>
    <submittedName>
        <fullName evidence="10">Uncharacterized protein</fullName>
    </submittedName>
</protein>
<feature type="compositionally biased region" description="Low complexity" evidence="7">
    <location>
        <begin position="66"/>
        <end position="83"/>
    </location>
</feature>
<evidence type="ECO:0000256" key="3">
    <source>
        <dbReference type="ARBA" id="ARBA00023015"/>
    </source>
</evidence>
<gene>
    <name evidence="10" type="ORF">J1N35_000144</name>
</gene>
<evidence type="ECO:0000256" key="6">
    <source>
        <dbReference type="ARBA" id="ARBA00023242"/>
    </source>
</evidence>
<dbReference type="FunFam" id="1.10.10.60:FF:000010">
    <property type="entry name" value="Transcriptional activator Myb isoform A"/>
    <property type="match status" value="1"/>
</dbReference>
<dbReference type="InterPro" id="IPR001005">
    <property type="entry name" value="SANT/Myb"/>
</dbReference>
<feature type="compositionally biased region" description="Basic residues" evidence="7">
    <location>
        <begin position="354"/>
        <end position="363"/>
    </location>
</feature>
<feature type="compositionally biased region" description="Acidic residues" evidence="7">
    <location>
        <begin position="221"/>
        <end position="232"/>
    </location>
</feature>
<dbReference type="PROSITE" id="PS51294">
    <property type="entry name" value="HTH_MYB"/>
    <property type="match status" value="2"/>
</dbReference>
<keyword evidence="4" id="KW-0238">DNA-binding</keyword>
<keyword evidence="11" id="KW-1185">Reference proteome</keyword>
<dbReference type="Pfam" id="PF13921">
    <property type="entry name" value="Myb_DNA-bind_6"/>
    <property type="match status" value="1"/>
</dbReference>
<feature type="compositionally biased region" description="Low complexity" evidence="7">
    <location>
        <begin position="175"/>
        <end position="188"/>
    </location>
</feature>
<evidence type="ECO:0000256" key="1">
    <source>
        <dbReference type="ARBA" id="ARBA00004123"/>
    </source>
</evidence>
<dbReference type="AlphaFoldDB" id="A0A9D3WHT6"/>
<evidence type="ECO:0000259" key="9">
    <source>
        <dbReference type="PROSITE" id="PS51294"/>
    </source>
</evidence>
<evidence type="ECO:0000256" key="4">
    <source>
        <dbReference type="ARBA" id="ARBA00023125"/>
    </source>
</evidence>
<proteinExistence type="predicted"/>
<comment type="subcellular location">
    <subcellularLocation>
        <location evidence="1">Nucleus</location>
    </subcellularLocation>
</comment>
<organism evidence="10 11">
    <name type="scientific">Gossypium stocksii</name>
    <dbReference type="NCBI Taxonomy" id="47602"/>
    <lineage>
        <taxon>Eukaryota</taxon>
        <taxon>Viridiplantae</taxon>
        <taxon>Streptophyta</taxon>
        <taxon>Embryophyta</taxon>
        <taxon>Tracheophyta</taxon>
        <taxon>Spermatophyta</taxon>
        <taxon>Magnoliopsida</taxon>
        <taxon>eudicotyledons</taxon>
        <taxon>Gunneridae</taxon>
        <taxon>Pentapetalae</taxon>
        <taxon>rosids</taxon>
        <taxon>malvids</taxon>
        <taxon>Malvales</taxon>
        <taxon>Malvaceae</taxon>
        <taxon>Malvoideae</taxon>
        <taxon>Gossypium</taxon>
    </lineage>
</organism>
<dbReference type="Gene3D" id="1.10.10.60">
    <property type="entry name" value="Homeodomain-like"/>
    <property type="match status" value="2"/>
</dbReference>
<feature type="domain" description="HTH myb-type" evidence="9">
    <location>
        <begin position="308"/>
        <end position="358"/>
    </location>
</feature>
<feature type="region of interest" description="Disordered" evidence="7">
    <location>
        <begin position="154"/>
        <end position="242"/>
    </location>
</feature>
<dbReference type="InterPro" id="IPR050560">
    <property type="entry name" value="MYB_TF"/>
</dbReference>
<evidence type="ECO:0000313" key="10">
    <source>
        <dbReference type="EMBL" id="KAH1128766.1"/>
    </source>
</evidence>
<feature type="domain" description="Myb-like" evidence="8">
    <location>
        <begin position="252"/>
        <end position="303"/>
    </location>
</feature>
<evidence type="ECO:0000313" key="11">
    <source>
        <dbReference type="Proteomes" id="UP000828251"/>
    </source>
</evidence>
<dbReference type="InterPro" id="IPR009057">
    <property type="entry name" value="Homeodomain-like_sf"/>
</dbReference>
<keyword evidence="5" id="KW-0804">Transcription</keyword>
<comment type="caution">
    <text evidence="10">The sequence shown here is derived from an EMBL/GenBank/DDBJ whole genome shotgun (WGS) entry which is preliminary data.</text>
</comment>
<feature type="region of interest" description="Disordered" evidence="7">
    <location>
        <begin position="387"/>
        <end position="406"/>
    </location>
</feature>
<feature type="region of interest" description="Disordered" evidence="7">
    <location>
        <begin position="66"/>
        <end position="86"/>
    </location>
</feature>
<keyword evidence="3" id="KW-0805">Transcription regulation</keyword>